<dbReference type="Proteomes" id="UP001152747">
    <property type="component" value="Unassembled WGS sequence"/>
</dbReference>
<proteinExistence type="predicted"/>
<dbReference type="EMBL" id="CANHGI010000004">
    <property type="protein sequence ID" value="CAI5447377.1"/>
    <property type="molecule type" value="Genomic_DNA"/>
</dbReference>
<feature type="domain" description="BTB" evidence="3">
    <location>
        <begin position="149"/>
        <end position="237"/>
    </location>
</feature>
<dbReference type="AlphaFoldDB" id="A0A9P1IKR3"/>
<evidence type="ECO:0000256" key="1">
    <source>
        <dbReference type="SAM" id="Coils"/>
    </source>
</evidence>
<name>A0A9P1IKR3_9PELO</name>
<gene>
    <name evidence="4" type="ORF">CAMP_LOCUS10014</name>
</gene>
<feature type="coiled-coil region" evidence="1">
    <location>
        <begin position="399"/>
        <end position="446"/>
    </location>
</feature>
<protein>
    <recommendedName>
        <fullName evidence="3">BTB domain-containing protein</fullName>
    </recommendedName>
</protein>
<dbReference type="Pfam" id="PF00651">
    <property type="entry name" value="BTB"/>
    <property type="match status" value="1"/>
</dbReference>
<feature type="region of interest" description="Disordered" evidence="2">
    <location>
        <begin position="304"/>
        <end position="348"/>
    </location>
</feature>
<organism evidence="4 5">
    <name type="scientific">Caenorhabditis angaria</name>
    <dbReference type="NCBI Taxonomy" id="860376"/>
    <lineage>
        <taxon>Eukaryota</taxon>
        <taxon>Metazoa</taxon>
        <taxon>Ecdysozoa</taxon>
        <taxon>Nematoda</taxon>
        <taxon>Chromadorea</taxon>
        <taxon>Rhabditida</taxon>
        <taxon>Rhabditina</taxon>
        <taxon>Rhabditomorpha</taxon>
        <taxon>Rhabditoidea</taxon>
        <taxon>Rhabditidae</taxon>
        <taxon>Peloderinae</taxon>
        <taxon>Caenorhabditis</taxon>
    </lineage>
</organism>
<feature type="compositionally biased region" description="Basic and acidic residues" evidence="2">
    <location>
        <begin position="314"/>
        <end position="330"/>
    </location>
</feature>
<reference evidence="4" key="1">
    <citation type="submission" date="2022-11" db="EMBL/GenBank/DDBJ databases">
        <authorList>
            <person name="Kikuchi T."/>
        </authorList>
    </citation>
    <scope>NUCLEOTIDE SEQUENCE</scope>
    <source>
        <strain evidence="4">PS1010</strain>
    </source>
</reference>
<keyword evidence="5" id="KW-1185">Reference proteome</keyword>
<evidence type="ECO:0000313" key="4">
    <source>
        <dbReference type="EMBL" id="CAI5447377.1"/>
    </source>
</evidence>
<accession>A0A9P1IKR3</accession>
<comment type="caution">
    <text evidence="4">The sequence shown here is derived from an EMBL/GenBank/DDBJ whole genome shotgun (WGS) entry which is preliminary data.</text>
</comment>
<dbReference type="PANTHER" id="PTHR22744">
    <property type="entry name" value="HELIX LOOP HELIX PROTEIN 21-RELATED"/>
    <property type="match status" value="1"/>
</dbReference>
<sequence length="578" mass="67307">MCGIGGFEMEKEENKPLSFRFHEKLNITNKQIAKPTVFQDLTWHMGIDKNSQTCSVFLLLENYDSSKSYQVEGFFILENEDGEEQDLKDFKKEFTFEDNKINFPVEISKIEDSDFWITFPIRITVNSATVEVPTPPSIPNKIYLRFPGNRGFYVSRDLLRLNSRYFQDLIQDHNLFNNIFINENMRAFQDLIEILDPANWNKPGQINRNNIAYLMTMAEKYSMIYLMQRCEEALKYSKLISKEEAIWLADQHKLLGVLNPALSRFANVHDIVKFQNMEIYSNLGPATRAAVLKRKDVLESFVSEISPRPTENQNKTDLEHHWNSQRRAEPQELESGLESSEQKNASSLKTLEDEIDRLQSELFMNESGTGTAQQIGPNSDGQPNLQQIQTGQRNGVDPIREAQQNLEQLQKQFAGFQFQRNGADPIREAQQNLEQLQDQFAGFQFENHYQQQNRVQDDRTTAEQMLHRVNEMQKNLQERMAIFRARYGNYGNGPSSTAQDHLEMLQWQNLIQQRIREEKLNRSNRIYQNLLRDIQAGNYVQVSPGHRANYGWRFQNPGAPIFPRPQNYRGPSGAHNFQ</sequence>
<dbReference type="InterPro" id="IPR011333">
    <property type="entry name" value="SKP1/BTB/POZ_sf"/>
</dbReference>
<dbReference type="SUPFAM" id="SSF54695">
    <property type="entry name" value="POZ domain"/>
    <property type="match status" value="1"/>
</dbReference>
<evidence type="ECO:0000313" key="5">
    <source>
        <dbReference type="Proteomes" id="UP001152747"/>
    </source>
</evidence>
<evidence type="ECO:0000256" key="2">
    <source>
        <dbReference type="SAM" id="MobiDB-lite"/>
    </source>
</evidence>
<dbReference type="PANTHER" id="PTHR22744:SF14">
    <property type="entry name" value="BTB DOMAIN-CONTAINING PROTEIN-RELATED"/>
    <property type="match status" value="1"/>
</dbReference>
<feature type="region of interest" description="Disordered" evidence="2">
    <location>
        <begin position="367"/>
        <end position="394"/>
    </location>
</feature>
<keyword evidence="1" id="KW-0175">Coiled coil</keyword>
<dbReference type="InterPro" id="IPR000210">
    <property type="entry name" value="BTB/POZ_dom"/>
</dbReference>
<evidence type="ECO:0000259" key="3">
    <source>
        <dbReference type="Pfam" id="PF00651"/>
    </source>
</evidence>
<feature type="compositionally biased region" description="Polar residues" evidence="2">
    <location>
        <begin position="367"/>
        <end position="393"/>
    </location>
</feature>